<feature type="compositionally biased region" description="Low complexity" evidence="10">
    <location>
        <begin position="328"/>
        <end position="342"/>
    </location>
</feature>
<dbReference type="InterPro" id="IPR033127">
    <property type="entry name" value="UBQ-activ_enz_E1_Cys_AS"/>
</dbReference>
<dbReference type="EMBL" id="JBANRG010000020">
    <property type="protein sequence ID" value="KAK7457100.1"/>
    <property type="molecule type" value="Genomic_DNA"/>
</dbReference>
<dbReference type="Pfam" id="PF00899">
    <property type="entry name" value="ThiF"/>
    <property type="match status" value="1"/>
</dbReference>
<evidence type="ECO:0000256" key="7">
    <source>
        <dbReference type="ARBA" id="ARBA00022840"/>
    </source>
</evidence>
<keyword evidence="5 8" id="KW-0833">Ubl conjugation pathway</keyword>
<dbReference type="InterPro" id="IPR045886">
    <property type="entry name" value="ThiF/MoeB/HesA"/>
</dbReference>
<comment type="subunit">
    <text evidence="8">Heterodimer.</text>
</comment>
<dbReference type="SUPFAM" id="SSF69572">
    <property type="entry name" value="Activating enzymes of the ubiquitin-like proteins"/>
    <property type="match status" value="1"/>
</dbReference>
<feature type="region of interest" description="Disordered" evidence="10">
    <location>
        <begin position="571"/>
        <end position="650"/>
    </location>
</feature>
<feature type="domain" description="THIF-type NAD/FAD binding fold" evidence="11">
    <location>
        <begin position="14"/>
        <end position="475"/>
    </location>
</feature>
<dbReference type="InterPro" id="IPR035985">
    <property type="entry name" value="Ubiquitin-activating_enz"/>
</dbReference>
<dbReference type="PANTHER" id="PTHR10953">
    <property type="entry name" value="UBIQUITIN-ACTIVATING ENZYME E1"/>
    <property type="match status" value="1"/>
</dbReference>
<evidence type="ECO:0000256" key="10">
    <source>
        <dbReference type="SAM" id="MobiDB-lite"/>
    </source>
</evidence>
<dbReference type="GO" id="GO:0004839">
    <property type="term" value="F:ubiquitin activating enzyme activity"/>
    <property type="evidence" value="ECO:0007669"/>
    <property type="project" value="UniProtKB-EC"/>
</dbReference>
<dbReference type="Gene3D" id="3.10.290.20">
    <property type="entry name" value="Ubiquitin-like 2 activating enzyme e1b. Chain: B, domain 3"/>
    <property type="match status" value="1"/>
</dbReference>
<evidence type="ECO:0000313" key="14">
    <source>
        <dbReference type="Proteomes" id="UP001498398"/>
    </source>
</evidence>
<keyword evidence="13" id="KW-0436">Ligase</keyword>
<evidence type="ECO:0000259" key="11">
    <source>
        <dbReference type="Pfam" id="PF00899"/>
    </source>
</evidence>
<accession>A0ABR1JGA4</accession>
<dbReference type="Gene3D" id="3.50.50.80">
    <property type="entry name" value="Ubiquitin-activating enzyme E1, inactive adenylation domain, subdomain 1"/>
    <property type="match status" value="1"/>
</dbReference>
<dbReference type="InterPro" id="IPR000594">
    <property type="entry name" value="ThiF_NAD_FAD-bd"/>
</dbReference>
<dbReference type="InterPro" id="IPR019572">
    <property type="entry name" value="UBA_E1_SCCH"/>
</dbReference>
<keyword evidence="14" id="KW-1185">Reference proteome</keyword>
<proteinExistence type="inferred from homology"/>
<gene>
    <name evidence="13" type="primary">UBA2</name>
    <name evidence="13" type="ORF">VKT23_010402</name>
</gene>
<reference evidence="13 14" key="1">
    <citation type="submission" date="2024-01" db="EMBL/GenBank/DDBJ databases">
        <title>A draft genome for the cacao thread blight pathogen Marasmiellus scandens.</title>
        <authorList>
            <person name="Baruah I.K."/>
            <person name="Leung J."/>
            <person name="Bukari Y."/>
            <person name="Amoako-Attah I."/>
            <person name="Meinhardt L.W."/>
            <person name="Bailey B.A."/>
            <person name="Cohen S.P."/>
        </authorList>
    </citation>
    <scope>NUCLEOTIDE SEQUENCE [LARGE SCALE GENOMIC DNA]</scope>
    <source>
        <strain evidence="13 14">GH-19</strain>
    </source>
</reference>
<evidence type="ECO:0000256" key="9">
    <source>
        <dbReference type="PROSITE-ProRule" id="PRU10132"/>
    </source>
</evidence>
<dbReference type="InterPro" id="IPR023318">
    <property type="entry name" value="Ub_act_enz_dom_a_sf"/>
</dbReference>
<dbReference type="PANTHER" id="PTHR10953:SF5">
    <property type="entry name" value="SUMO-ACTIVATING ENZYME SUBUNIT 2"/>
    <property type="match status" value="1"/>
</dbReference>
<feature type="domain" description="Ubiquitin-activating enzyme SCCH" evidence="12">
    <location>
        <begin position="187"/>
        <end position="414"/>
    </location>
</feature>
<organism evidence="13 14">
    <name type="scientific">Marasmiellus scandens</name>
    <dbReference type="NCBI Taxonomy" id="2682957"/>
    <lineage>
        <taxon>Eukaryota</taxon>
        <taxon>Fungi</taxon>
        <taxon>Dikarya</taxon>
        <taxon>Basidiomycota</taxon>
        <taxon>Agaricomycotina</taxon>
        <taxon>Agaricomycetes</taxon>
        <taxon>Agaricomycetidae</taxon>
        <taxon>Agaricales</taxon>
        <taxon>Marasmiineae</taxon>
        <taxon>Omphalotaceae</taxon>
        <taxon>Marasmiellus</taxon>
    </lineage>
</organism>
<evidence type="ECO:0000256" key="3">
    <source>
        <dbReference type="ARBA" id="ARBA00022723"/>
    </source>
</evidence>
<dbReference type="PROSITE" id="PS00865">
    <property type="entry name" value="UBIQUITIN_ACTIVAT_2"/>
    <property type="match status" value="1"/>
</dbReference>
<evidence type="ECO:0000256" key="8">
    <source>
        <dbReference type="PIRNR" id="PIRNR039133"/>
    </source>
</evidence>
<feature type="compositionally biased region" description="Polar residues" evidence="10">
    <location>
        <begin position="624"/>
        <end position="633"/>
    </location>
</feature>
<dbReference type="PIRSF" id="PIRSF039133">
    <property type="entry name" value="SUMO_E1B"/>
    <property type="match status" value="1"/>
</dbReference>
<evidence type="ECO:0000256" key="1">
    <source>
        <dbReference type="ARBA" id="ARBA00004718"/>
    </source>
</evidence>
<sequence>MSTAAGRTTHAKAILGPELHGRLSETKVLLVGAGGIGCELLKNIVLTGFGHITLLDLDTIDLSNLNRQFLFRKKDVKQSKALVAAQTAAPFNPNVKITPIYANIKEPQFDIEWFSGFDIVLNALDNLDARRHVNKMCMAAEVPLVESGTAGYLGQVQPLVKDLTECFDCIPKPTPKTFPVCTIRSTPSQPIHCIVWSKSYLMGQLFGEDEDASGELDEAEKQGENAQEIATLRKEAQAFSAVRQSLRDSTSKGSAAKMAFQKVFDSDIRNLLSMADMWRHRAPPTPLDFDKIMDGSFVIKRAVPSEPSANGHTSHGAAPASVNGRPGQADSQQASSSNSSSSKVALKDQKKLTLKENLELFISSTDRLAARLQSGEETISFDKDDDDTLDFVTASSNLRSAAYGIEEKTRWEVKEMAGNIIPAIATTNAIVSGLIVLQALHLLRKSYDKLRNVHLQFKPSVPLSAITLSTPNPSCGICRDTYTKVLCDPARTTLGDVVKGILGQSDREVSVYEDKRVLADPDWDDNYERTLESLNVTRGKFLTIVDEEGEVETIAVGLGVLPENHPVGGPSFILPNPLPQPPKKVKPASSIPPAPLTPPRASLKRSAPDDDIIELEPSAKRQKSAANQDISSPSKKRRLEEDGLILMETADEKLEDEDVIIID</sequence>
<feature type="region of interest" description="Disordered" evidence="10">
    <location>
        <begin position="305"/>
        <end position="346"/>
    </location>
</feature>
<evidence type="ECO:0000313" key="13">
    <source>
        <dbReference type="EMBL" id="KAK7457100.1"/>
    </source>
</evidence>
<dbReference type="InterPro" id="IPR030661">
    <property type="entry name" value="Uba2"/>
</dbReference>
<dbReference type="InterPro" id="IPR042449">
    <property type="entry name" value="Ub-E1_IAD_1"/>
</dbReference>
<name>A0ABR1JGA4_9AGAR</name>
<dbReference type="Proteomes" id="UP001498398">
    <property type="component" value="Unassembled WGS sequence"/>
</dbReference>
<dbReference type="Pfam" id="PF10585">
    <property type="entry name" value="UBA_E1_SCCH"/>
    <property type="match status" value="1"/>
</dbReference>
<feature type="active site" description="Glycyl thioester intermediate" evidence="9">
    <location>
        <position position="181"/>
    </location>
</feature>
<keyword evidence="6 8" id="KW-0862">Zinc</keyword>
<evidence type="ECO:0000256" key="4">
    <source>
        <dbReference type="ARBA" id="ARBA00022741"/>
    </source>
</evidence>
<comment type="caution">
    <text evidence="13">The sequence shown here is derived from an EMBL/GenBank/DDBJ whole genome shotgun (WGS) entry which is preliminary data.</text>
</comment>
<dbReference type="Gene3D" id="1.10.10.520">
    <property type="entry name" value="Ubiquitin activating enzymes (Uba3). Chain: B, domain 2"/>
    <property type="match status" value="1"/>
</dbReference>
<keyword evidence="7 8" id="KW-0067">ATP-binding</keyword>
<keyword evidence="3 8" id="KW-0479">Metal-binding</keyword>
<comment type="pathway">
    <text evidence="1 8">Protein modification; protein sumoylation.</text>
</comment>
<protein>
    <recommendedName>
        <fullName evidence="8">Ubiquitin-activating enzyme E1-like</fullName>
    </recommendedName>
</protein>
<evidence type="ECO:0000256" key="2">
    <source>
        <dbReference type="ARBA" id="ARBA00005673"/>
    </source>
</evidence>
<evidence type="ECO:0000259" key="12">
    <source>
        <dbReference type="Pfam" id="PF10585"/>
    </source>
</evidence>
<evidence type="ECO:0000256" key="5">
    <source>
        <dbReference type="ARBA" id="ARBA00022786"/>
    </source>
</evidence>
<comment type="similarity">
    <text evidence="2 8">Belongs to the ubiquitin-activating E1 family.</text>
</comment>
<keyword evidence="4 8" id="KW-0547">Nucleotide-binding</keyword>
<evidence type="ECO:0000256" key="6">
    <source>
        <dbReference type="ARBA" id="ARBA00022833"/>
    </source>
</evidence>